<evidence type="ECO:0000259" key="9">
    <source>
        <dbReference type="PROSITE" id="PS50157"/>
    </source>
</evidence>
<gene>
    <name evidence="10" type="ORF">C7M84_015038</name>
</gene>
<keyword evidence="2" id="KW-0677">Repeat</keyword>
<dbReference type="Pfam" id="PF00096">
    <property type="entry name" value="zf-C2H2"/>
    <property type="match status" value="5"/>
</dbReference>
<feature type="domain" description="C2H2-type" evidence="9">
    <location>
        <begin position="316"/>
        <end position="343"/>
    </location>
</feature>
<feature type="domain" description="C2H2-type" evidence="9">
    <location>
        <begin position="428"/>
        <end position="456"/>
    </location>
</feature>
<evidence type="ECO:0000313" key="11">
    <source>
        <dbReference type="Proteomes" id="UP000283509"/>
    </source>
</evidence>
<dbReference type="OrthoDB" id="6077919at2759"/>
<feature type="domain" description="C2H2-type" evidence="9">
    <location>
        <begin position="465"/>
        <end position="488"/>
    </location>
</feature>
<dbReference type="FunFam" id="3.30.160.60:FF:000110">
    <property type="entry name" value="Zinc finger protein-like"/>
    <property type="match status" value="1"/>
</dbReference>
<evidence type="ECO:0000313" key="10">
    <source>
        <dbReference type="EMBL" id="ROT66912.1"/>
    </source>
</evidence>
<dbReference type="PROSITE" id="PS50157">
    <property type="entry name" value="ZINC_FINGER_C2H2_2"/>
    <property type="match status" value="6"/>
</dbReference>
<feature type="region of interest" description="Disordered" evidence="8">
    <location>
        <begin position="235"/>
        <end position="279"/>
    </location>
</feature>
<feature type="compositionally biased region" description="Polar residues" evidence="8">
    <location>
        <begin position="247"/>
        <end position="257"/>
    </location>
</feature>
<organism evidence="10 11">
    <name type="scientific">Penaeus vannamei</name>
    <name type="common">Whiteleg shrimp</name>
    <name type="synonym">Litopenaeus vannamei</name>
    <dbReference type="NCBI Taxonomy" id="6689"/>
    <lineage>
        <taxon>Eukaryota</taxon>
        <taxon>Metazoa</taxon>
        <taxon>Ecdysozoa</taxon>
        <taxon>Arthropoda</taxon>
        <taxon>Crustacea</taxon>
        <taxon>Multicrustacea</taxon>
        <taxon>Malacostraca</taxon>
        <taxon>Eumalacostraca</taxon>
        <taxon>Eucarida</taxon>
        <taxon>Decapoda</taxon>
        <taxon>Dendrobranchiata</taxon>
        <taxon>Penaeoidea</taxon>
        <taxon>Penaeidae</taxon>
        <taxon>Penaeus</taxon>
    </lineage>
</organism>
<dbReference type="SMART" id="SM00355">
    <property type="entry name" value="ZnF_C2H2"/>
    <property type="match status" value="6"/>
</dbReference>
<comment type="similarity">
    <text evidence="6">Belongs to the snail C2H2-type zinc-finger protein family.</text>
</comment>
<keyword evidence="1" id="KW-0479">Metal-binding</keyword>
<dbReference type="GO" id="GO:0000978">
    <property type="term" value="F:RNA polymerase II cis-regulatory region sequence-specific DNA binding"/>
    <property type="evidence" value="ECO:0007669"/>
    <property type="project" value="TreeGrafter"/>
</dbReference>
<dbReference type="PANTHER" id="PTHR24388:SF53">
    <property type="entry name" value="CHORION TRANSCRIPTION FACTOR CF2-RELATED"/>
    <property type="match status" value="1"/>
</dbReference>
<dbReference type="SUPFAM" id="SSF57667">
    <property type="entry name" value="beta-beta-alpha zinc fingers"/>
    <property type="match status" value="3"/>
</dbReference>
<dbReference type="EMBL" id="QCYY01002878">
    <property type="protein sequence ID" value="ROT66912.1"/>
    <property type="molecule type" value="Genomic_DNA"/>
</dbReference>
<dbReference type="GO" id="GO:0045893">
    <property type="term" value="P:positive regulation of DNA-templated transcription"/>
    <property type="evidence" value="ECO:0007669"/>
    <property type="project" value="UniProtKB-ARBA"/>
</dbReference>
<comment type="caution">
    <text evidence="10">The sequence shown here is derived from an EMBL/GenBank/DDBJ whole genome shotgun (WGS) entry which is preliminary data.</text>
</comment>
<feature type="compositionally biased region" description="Polar residues" evidence="8">
    <location>
        <begin position="679"/>
        <end position="691"/>
    </location>
</feature>
<dbReference type="Gene3D" id="3.30.160.60">
    <property type="entry name" value="Classic Zinc Finger"/>
    <property type="match status" value="5"/>
</dbReference>
<evidence type="ECO:0000256" key="5">
    <source>
        <dbReference type="ARBA" id="ARBA00023242"/>
    </source>
</evidence>
<proteinExistence type="inferred from homology"/>
<protein>
    <submittedName>
        <fullName evidence="10">Fez family zinc finger protein 2</fullName>
    </submittedName>
</protein>
<dbReference type="GO" id="GO:0005694">
    <property type="term" value="C:chromosome"/>
    <property type="evidence" value="ECO:0007669"/>
    <property type="project" value="UniProtKB-ARBA"/>
</dbReference>
<keyword evidence="3 7" id="KW-0863">Zinc-finger</keyword>
<feature type="domain" description="C2H2-type" evidence="9">
    <location>
        <begin position="372"/>
        <end position="399"/>
    </location>
</feature>
<feature type="region of interest" description="Disordered" evidence="8">
    <location>
        <begin position="664"/>
        <end position="691"/>
    </location>
</feature>
<dbReference type="InterPro" id="IPR050527">
    <property type="entry name" value="Snail/Krueppel_Znf"/>
</dbReference>
<keyword evidence="5" id="KW-0539">Nucleus</keyword>
<keyword evidence="4" id="KW-0862">Zinc</keyword>
<keyword evidence="11" id="KW-1185">Reference proteome</keyword>
<evidence type="ECO:0000256" key="4">
    <source>
        <dbReference type="ARBA" id="ARBA00022833"/>
    </source>
</evidence>
<reference evidence="10 11" key="2">
    <citation type="submission" date="2019-01" db="EMBL/GenBank/DDBJ databases">
        <title>The decoding of complex shrimp genome reveals the adaptation for benthos swimmer, frequently molting mechanism and breeding impact on genome.</title>
        <authorList>
            <person name="Sun Y."/>
            <person name="Gao Y."/>
            <person name="Yu Y."/>
        </authorList>
    </citation>
    <scope>NUCLEOTIDE SEQUENCE [LARGE SCALE GENOMIC DNA]</scope>
    <source>
        <tissue evidence="10">Muscle</tissue>
    </source>
</reference>
<dbReference type="GO" id="GO:0000981">
    <property type="term" value="F:DNA-binding transcription factor activity, RNA polymerase II-specific"/>
    <property type="evidence" value="ECO:0007669"/>
    <property type="project" value="TreeGrafter"/>
</dbReference>
<name>A0A3R7NUB7_PENVA</name>
<feature type="region of interest" description="Disordered" evidence="8">
    <location>
        <begin position="485"/>
        <end position="504"/>
    </location>
</feature>
<evidence type="ECO:0000256" key="3">
    <source>
        <dbReference type="ARBA" id="ARBA00022771"/>
    </source>
</evidence>
<evidence type="ECO:0000256" key="7">
    <source>
        <dbReference type="PROSITE-ProRule" id="PRU00042"/>
    </source>
</evidence>
<sequence length="934" mass="101951">MEGVVENFSVVDSMPMISEEPESAGHIIATVTNKDSTGQQITIINDVESSIKSRKSGSIADQTHTIHAAKSEEQIIPEAMTQIITTSEGTHIIAADGGDEHQNPQIITASDGSQIFAHKDGHIISTDTGQIMTHEISNDGQIFANSGGELITDEASHIIMNDGSITTDGRGNILHAGGQVITENGKAHILSADGEVIAVDSSLLEGAHDLQEHVTEVIEETPADEEAALRDPLLRRIKKEPEDPESATIQIRVNASSPRKKDVSQSVEEKDDPLSLGEFMSNERPTKYARVDRDDPRSRLHFVKYMKREGKTIKVWECGICGKEFMHQYTLMRHLPTHTDERNFRCNQCGKAFRQMSTLSQHKATHSESRPYVCDICQKTFSRVSTLISHKKTHTEEKQHRCHVCGKAFHQKGNLKNHLFTHTNERPYKCDICGRGFNQSSNLQCHKAKSHADGTQNYQYIADKYKCNYCEHAFARRAQLRQHEEYKHGVRHSHGSRIMSGTGPRMLSNNNALLKKRKIGNVRIIQLPNGDRTFQEIGTNEPIARPRKVKPKSQVKSGILIEPIDTKAMHRALAAGRTPFALLKPSKGVPVVVKVQFALGSKHMLVPASAAELRNAGKFTVSSQQCGTKAVQIKVPVVATVIQRIDADGQVHMDIEAPAEDEDLLDSLGGEPDEKEQTSKIQSEASTSAVTSADNAVEVNQQLVMNPAVVRPSITEPVMEGEEEDHSVDSSMPAGEEGIIIGPVGGPEPMGYAIDQDTAIASGANEGGEDINSVDLLATAVNLVSQAQMSKDSMAGIEGIQYLRQMNLGEYEVVSPDHAQATHIMNQHGQIEQIKMVDESNTVTMEQANISALMDALQSAGYQIGPGNQQIIINADGHAMVVDQQQVQMVIDGDMEGVIASDGVVTDAVDPASVNLVVHEVPEGIQTGERDTGS</sequence>
<dbReference type="Proteomes" id="UP000283509">
    <property type="component" value="Unassembled WGS sequence"/>
</dbReference>
<feature type="domain" description="C2H2-type" evidence="9">
    <location>
        <begin position="400"/>
        <end position="427"/>
    </location>
</feature>
<reference evidence="10 11" key="1">
    <citation type="submission" date="2018-04" db="EMBL/GenBank/DDBJ databases">
        <authorList>
            <person name="Zhang X."/>
            <person name="Yuan J."/>
            <person name="Li F."/>
            <person name="Xiang J."/>
        </authorList>
    </citation>
    <scope>NUCLEOTIDE SEQUENCE [LARGE SCALE GENOMIC DNA]</scope>
    <source>
        <tissue evidence="10">Muscle</tissue>
    </source>
</reference>
<evidence type="ECO:0000256" key="6">
    <source>
        <dbReference type="ARBA" id="ARBA00037948"/>
    </source>
</evidence>
<dbReference type="PROSITE" id="PS00028">
    <property type="entry name" value="ZINC_FINGER_C2H2_1"/>
    <property type="match status" value="6"/>
</dbReference>
<evidence type="ECO:0000256" key="8">
    <source>
        <dbReference type="SAM" id="MobiDB-lite"/>
    </source>
</evidence>
<dbReference type="FunFam" id="3.30.160.60:FF:001732">
    <property type="entry name" value="Zgc:162936"/>
    <property type="match status" value="1"/>
</dbReference>
<accession>A0A3R7NUB7</accession>
<evidence type="ECO:0000256" key="2">
    <source>
        <dbReference type="ARBA" id="ARBA00022737"/>
    </source>
</evidence>
<dbReference type="FunFam" id="3.30.160.60:FF:000478">
    <property type="entry name" value="Zinc finger protein 133"/>
    <property type="match status" value="1"/>
</dbReference>
<dbReference type="InterPro" id="IPR013087">
    <property type="entry name" value="Znf_C2H2_type"/>
</dbReference>
<dbReference type="AlphaFoldDB" id="A0A3R7NUB7"/>
<dbReference type="InterPro" id="IPR036236">
    <property type="entry name" value="Znf_C2H2_sf"/>
</dbReference>
<dbReference type="FunFam" id="3.30.160.60:FF:000624">
    <property type="entry name" value="zinc finger protein 697"/>
    <property type="match status" value="1"/>
</dbReference>
<dbReference type="GO" id="GO:0008270">
    <property type="term" value="F:zinc ion binding"/>
    <property type="evidence" value="ECO:0007669"/>
    <property type="project" value="UniProtKB-KW"/>
</dbReference>
<evidence type="ECO:0000256" key="1">
    <source>
        <dbReference type="ARBA" id="ARBA00022723"/>
    </source>
</evidence>
<dbReference type="PANTHER" id="PTHR24388">
    <property type="entry name" value="ZINC FINGER PROTEIN"/>
    <property type="match status" value="1"/>
</dbReference>
<feature type="domain" description="C2H2-type" evidence="9">
    <location>
        <begin position="344"/>
        <end position="371"/>
    </location>
</feature>